<keyword evidence="2" id="KW-1185">Reference proteome</keyword>
<sequence>LSGRLYPAGKTSRAVKVATRCLRGQRYPFVESVLDYAVLQPYVHDCTLRICEGGRWTSFLLFFKRHCRLPHNRGAFRGDLLVMRTTHDGKVINMRERDRTLANWAIKR</sequence>
<evidence type="ECO:0000313" key="2">
    <source>
        <dbReference type="Proteomes" id="UP001055072"/>
    </source>
</evidence>
<gene>
    <name evidence="1" type="ORF">BDY19DRAFT_865163</name>
</gene>
<proteinExistence type="predicted"/>
<dbReference type="Proteomes" id="UP001055072">
    <property type="component" value="Unassembled WGS sequence"/>
</dbReference>
<protein>
    <submittedName>
        <fullName evidence="1">Uncharacterized protein</fullName>
    </submittedName>
</protein>
<dbReference type="EMBL" id="MU274997">
    <property type="protein sequence ID" value="KAI0083091.1"/>
    <property type="molecule type" value="Genomic_DNA"/>
</dbReference>
<organism evidence="1 2">
    <name type="scientific">Irpex rosettiformis</name>
    <dbReference type="NCBI Taxonomy" id="378272"/>
    <lineage>
        <taxon>Eukaryota</taxon>
        <taxon>Fungi</taxon>
        <taxon>Dikarya</taxon>
        <taxon>Basidiomycota</taxon>
        <taxon>Agaricomycotina</taxon>
        <taxon>Agaricomycetes</taxon>
        <taxon>Polyporales</taxon>
        <taxon>Irpicaceae</taxon>
        <taxon>Irpex</taxon>
    </lineage>
</organism>
<name>A0ACB8TM51_9APHY</name>
<reference evidence="1" key="1">
    <citation type="journal article" date="2021" name="Environ. Microbiol.">
        <title>Gene family expansions and transcriptome signatures uncover fungal adaptations to wood decay.</title>
        <authorList>
            <person name="Hage H."/>
            <person name="Miyauchi S."/>
            <person name="Viragh M."/>
            <person name="Drula E."/>
            <person name="Min B."/>
            <person name="Chaduli D."/>
            <person name="Navarro D."/>
            <person name="Favel A."/>
            <person name="Norest M."/>
            <person name="Lesage-Meessen L."/>
            <person name="Balint B."/>
            <person name="Merenyi Z."/>
            <person name="de Eugenio L."/>
            <person name="Morin E."/>
            <person name="Martinez A.T."/>
            <person name="Baldrian P."/>
            <person name="Stursova M."/>
            <person name="Martinez M.J."/>
            <person name="Novotny C."/>
            <person name="Magnuson J.K."/>
            <person name="Spatafora J.W."/>
            <person name="Maurice S."/>
            <person name="Pangilinan J."/>
            <person name="Andreopoulos W."/>
            <person name="LaButti K."/>
            <person name="Hundley H."/>
            <person name="Na H."/>
            <person name="Kuo A."/>
            <person name="Barry K."/>
            <person name="Lipzen A."/>
            <person name="Henrissat B."/>
            <person name="Riley R."/>
            <person name="Ahrendt S."/>
            <person name="Nagy L.G."/>
            <person name="Grigoriev I.V."/>
            <person name="Martin F."/>
            <person name="Rosso M.N."/>
        </authorList>
    </citation>
    <scope>NUCLEOTIDE SEQUENCE</scope>
    <source>
        <strain evidence="1">CBS 384.51</strain>
    </source>
</reference>
<feature type="non-terminal residue" evidence="1">
    <location>
        <position position="1"/>
    </location>
</feature>
<accession>A0ACB8TM51</accession>
<evidence type="ECO:0000313" key="1">
    <source>
        <dbReference type="EMBL" id="KAI0083091.1"/>
    </source>
</evidence>
<feature type="non-terminal residue" evidence="1">
    <location>
        <position position="108"/>
    </location>
</feature>
<comment type="caution">
    <text evidence="1">The sequence shown here is derived from an EMBL/GenBank/DDBJ whole genome shotgun (WGS) entry which is preliminary data.</text>
</comment>